<protein>
    <submittedName>
        <fullName evidence="2">Uncharacterized protein</fullName>
    </submittedName>
</protein>
<sequence length="118" mass="13259">MADETHERIGFREIDEHGNAVRAVNPHAPEDPERGRRRVLVNPFVVALWVLDAGLVWFCFWAFDAVAAMASPTAQSPSAQVNFMVLQSVPYVLPGTILVTAALLFWHAFQWQKKRATT</sequence>
<organism evidence="2 3">
    <name type="scientific">Paenarthrobacter aromaticivorans</name>
    <dbReference type="NCBI Taxonomy" id="2849150"/>
    <lineage>
        <taxon>Bacteria</taxon>
        <taxon>Bacillati</taxon>
        <taxon>Actinomycetota</taxon>
        <taxon>Actinomycetes</taxon>
        <taxon>Micrococcales</taxon>
        <taxon>Micrococcaceae</taxon>
        <taxon>Paenarthrobacter</taxon>
    </lineage>
</organism>
<feature type="transmembrane region" description="Helical" evidence="1">
    <location>
        <begin position="83"/>
        <end position="106"/>
    </location>
</feature>
<keyword evidence="1" id="KW-0472">Membrane</keyword>
<accession>A0ABS6I2N9</accession>
<keyword evidence="1" id="KW-1133">Transmembrane helix</keyword>
<keyword evidence="1" id="KW-0812">Transmembrane</keyword>
<evidence type="ECO:0000313" key="3">
    <source>
        <dbReference type="Proteomes" id="UP000824166"/>
    </source>
</evidence>
<comment type="caution">
    <text evidence="2">The sequence shown here is derived from an EMBL/GenBank/DDBJ whole genome shotgun (WGS) entry which is preliminary data.</text>
</comment>
<gene>
    <name evidence="2" type="ORF">KSW38_03105</name>
</gene>
<proteinExistence type="predicted"/>
<name>A0ABS6I2N9_9MICC</name>
<feature type="transmembrane region" description="Helical" evidence="1">
    <location>
        <begin position="44"/>
        <end position="63"/>
    </location>
</feature>
<dbReference type="Proteomes" id="UP000824166">
    <property type="component" value="Unassembled WGS sequence"/>
</dbReference>
<evidence type="ECO:0000313" key="2">
    <source>
        <dbReference type="EMBL" id="MBU8865284.1"/>
    </source>
</evidence>
<keyword evidence="3" id="KW-1185">Reference proteome</keyword>
<reference evidence="2 3" key="1">
    <citation type="submission" date="2021-06" db="EMBL/GenBank/DDBJ databases">
        <authorList>
            <person name="Jeong J.W."/>
        </authorList>
    </citation>
    <scope>NUCLEOTIDE SEQUENCE [LARGE SCALE GENOMIC DNA]</scope>
    <source>
        <strain evidence="2 3">MMS21-TAE1-1</strain>
    </source>
</reference>
<dbReference type="EMBL" id="JAHOPC010000001">
    <property type="protein sequence ID" value="MBU8865284.1"/>
    <property type="molecule type" value="Genomic_DNA"/>
</dbReference>
<evidence type="ECO:0000256" key="1">
    <source>
        <dbReference type="SAM" id="Phobius"/>
    </source>
</evidence>
<dbReference type="RefSeq" id="WP_216922579.1">
    <property type="nucleotide sequence ID" value="NZ_JAHOPC010000001.1"/>
</dbReference>